<comment type="caution">
    <text evidence="4">The sequence shown here is derived from an EMBL/GenBank/DDBJ whole genome shotgun (WGS) entry which is preliminary data.</text>
</comment>
<dbReference type="SUPFAM" id="SSF52540">
    <property type="entry name" value="P-loop containing nucleoside triphosphate hydrolases"/>
    <property type="match status" value="1"/>
</dbReference>
<dbReference type="AlphaFoldDB" id="A0A9X2YYK6"/>
<dbReference type="PANTHER" id="PTHR43790">
    <property type="entry name" value="CARBOHYDRATE TRANSPORT ATP-BINDING PROTEIN MG119-RELATED"/>
    <property type="match status" value="1"/>
</dbReference>
<evidence type="ECO:0000256" key="2">
    <source>
        <dbReference type="ARBA" id="ARBA00022840"/>
    </source>
</evidence>
<dbReference type="InterPro" id="IPR003593">
    <property type="entry name" value="AAA+_ATPase"/>
</dbReference>
<gene>
    <name evidence="4" type="ORF">H7K45_01590</name>
</gene>
<evidence type="ECO:0000256" key="1">
    <source>
        <dbReference type="ARBA" id="ARBA00022741"/>
    </source>
</evidence>
<dbReference type="CDD" id="cd03216">
    <property type="entry name" value="ABC_Carb_Monos_I"/>
    <property type="match status" value="1"/>
</dbReference>
<dbReference type="Pfam" id="PF00005">
    <property type="entry name" value="ABC_tran"/>
    <property type="match status" value="1"/>
</dbReference>
<dbReference type="SMART" id="SM00382">
    <property type="entry name" value="AAA"/>
    <property type="match status" value="1"/>
</dbReference>
<evidence type="ECO:0000259" key="3">
    <source>
        <dbReference type="PROSITE" id="PS50893"/>
    </source>
</evidence>
<name>A0A9X2YYK6_9MYCO</name>
<dbReference type="GO" id="GO:0005524">
    <property type="term" value="F:ATP binding"/>
    <property type="evidence" value="ECO:0007669"/>
    <property type="project" value="UniProtKB-KW"/>
</dbReference>
<feature type="domain" description="ABC transporter" evidence="3">
    <location>
        <begin position="15"/>
        <end position="255"/>
    </location>
</feature>
<keyword evidence="5" id="KW-1185">Reference proteome</keyword>
<evidence type="ECO:0000313" key="5">
    <source>
        <dbReference type="Proteomes" id="UP001141629"/>
    </source>
</evidence>
<proteinExistence type="predicted"/>
<organism evidence="4 5">
    <name type="scientific">Mycobacterium yunnanensis</name>
    <dbReference type="NCBI Taxonomy" id="368477"/>
    <lineage>
        <taxon>Bacteria</taxon>
        <taxon>Bacillati</taxon>
        <taxon>Actinomycetota</taxon>
        <taxon>Actinomycetes</taxon>
        <taxon>Mycobacteriales</taxon>
        <taxon>Mycobacteriaceae</taxon>
        <taxon>Mycobacterium</taxon>
    </lineage>
</organism>
<dbReference type="PROSITE" id="PS50893">
    <property type="entry name" value="ABC_TRANSPORTER_2"/>
    <property type="match status" value="1"/>
</dbReference>
<protein>
    <submittedName>
        <fullName evidence="4">Sugar ABC transporter ATP-binding protein</fullName>
    </submittedName>
</protein>
<dbReference type="Gene3D" id="3.40.50.300">
    <property type="entry name" value="P-loop containing nucleotide triphosphate hydrolases"/>
    <property type="match status" value="1"/>
</dbReference>
<keyword evidence="1" id="KW-0547">Nucleotide-binding</keyword>
<reference evidence="4" key="2">
    <citation type="journal article" date="2022" name="BMC Genomics">
        <title>Comparative genome analysis of mycobacteria focusing on tRNA and non-coding RNA.</title>
        <authorList>
            <person name="Behra P.R.K."/>
            <person name="Pettersson B.M.F."/>
            <person name="Ramesh M."/>
            <person name="Das S."/>
            <person name="Dasgupta S."/>
            <person name="Kirsebom L.A."/>
        </authorList>
    </citation>
    <scope>NUCLEOTIDE SEQUENCE</scope>
    <source>
        <strain evidence="4">DSM 44838</strain>
    </source>
</reference>
<dbReference type="Proteomes" id="UP001141629">
    <property type="component" value="Unassembled WGS sequence"/>
</dbReference>
<keyword evidence="2 4" id="KW-0067">ATP-binding</keyword>
<dbReference type="InterPro" id="IPR050107">
    <property type="entry name" value="ABC_carbohydrate_import_ATPase"/>
</dbReference>
<evidence type="ECO:0000313" key="4">
    <source>
        <dbReference type="EMBL" id="MCV7419222.1"/>
    </source>
</evidence>
<dbReference type="EMBL" id="JACKVK010000001">
    <property type="protein sequence ID" value="MCV7419222.1"/>
    <property type="molecule type" value="Genomic_DNA"/>
</dbReference>
<dbReference type="InterPro" id="IPR027417">
    <property type="entry name" value="P-loop_NTPase"/>
</dbReference>
<accession>A0A9X2YYK6</accession>
<reference evidence="4" key="1">
    <citation type="submission" date="2020-07" db="EMBL/GenBank/DDBJ databases">
        <authorList>
            <person name="Pettersson B.M.F."/>
            <person name="Behra P.R.K."/>
            <person name="Ramesh M."/>
            <person name="Das S."/>
            <person name="Dasgupta S."/>
            <person name="Kirsebom L.A."/>
        </authorList>
    </citation>
    <scope>NUCLEOTIDE SEQUENCE</scope>
    <source>
        <strain evidence="4">DSM 44838</strain>
    </source>
</reference>
<sequence>MRAPDVTTDNGAPLVELRGITKSFDAVRALQGVDLSITEGTVTALLGDNGAGKSTLVRCLTGVHSPDDGEIRFRGEAIKLGSPDDARHLGIETVFQDLGLIEDLEVWQNLYLNRELTKGVVPLRVLDKKTMIARSSTILADLDVNVPNVRATVRRMSGGQRQSVAIARAANWGTTLVIMDEPTAALGVRETAAVEKLIGRLRSNGVTVLLVSHDMDQVMRVADTAWVLRRGRTAAHRAMSQTDGAELVGLITGAIAGDADA</sequence>
<dbReference type="InterPro" id="IPR003439">
    <property type="entry name" value="ABC_transporter-like_ATP-bd"/>
</dbReference>
<dbReference type="PANTHER" id="PTHR43790:SF8">
    <property type="entry name" value="SUGAR ABC TRANSPORTER ATP-BINDING PROTEIN"/>
    <property type="match status" value="1"/>
</dbReference>
<dbReference type="GO" id="GO:0016887">
    <property type="term" value="F:ATP hydrolysis activity"/>
    <property type="evidence" value="ECO:0007669"/>
    <property type="project" value="InterPro"/>
</dbReference>